<reference evidence="1 2" key="1">
    <citation type="submission" date="2019-08" db="EMBL/GenBank/DDBJ databases">
        <title>Archangium and Cystobacter genomes.</title>
        <authorList>
            <person name="Chen I.-C.K."/>
            <person name="Wielgoss S."/>
        </authorList>
    </citation>
    <scope>NUCLEOTIDE SEQUENCE [LARGE SCALE GENOMIC DNA]</scope>
    <source>
        <strain evidence="1 2">Cbm 6</strain>
    </source>
</reference>
<accession>A0ABY9X7A0</accession>
<sequence length="183" mass="20529">MHNGFEIIVDRDVSAAEAPRLAARIRGWLIERSIITATPPGCGFLPPWLHRPGPAYAATLREPSSHGSTGVRGVYFKVKRAVTWDAHHRLTCRACKVQFEPEGEGWGRWREAAEAWLLGDDSVHYVCPHCGVSERLVEWEGEAPWGFGHLGVAFWGWAPLSERFIREVATQLGHRTVVARGWL</sequence>
<organism evidence="1 2">
    <name type="scientific">Archangium minus</name>
    <dbReference type="NCBI Taxonomy" id="83450"/>
    <lineage>
        <taxon>Bacteria</taxon>
        <taxon>Pseudomonadati</taxon>
        <taxon>Myxococcota</taxon>
        <taxon>Myxococcia</taxon>
        <taxon>Myxococcales</taxon>
        <taxon>Cystobacterineae</taxon>
        <taxon>Archangiaceae</taxon>
        <taxon>Archangium</taxon>
    </lineage>
</organism>
<name>A0ABY9X7A0_9BACT</name>
<dbReference type="RefSeq" id="WP_395811356.1">
    <property type="nucleotide sequence ID" value="NZ_CP043494.1"/>
</dbReference>
<keyword evidence="2" id="KW-1185">Reference proteome</keyword>
<evidence type="ECO:0000313" key="1">
    <source>
        <dbReference type="EMBL" id="WNG51277.1"/>
    </source>
</evidence>
<dbReference type="Proteomes" id="UP001611383">
    <property type="component" value="Chromosome"/>
</dbReference>
<evidence type="ECO:0000313" key="2">
    <source>
        <dbReference type="Proteomes" id="UP001611383"/>
    </source>
</evidence>
<gene>
    <name evidence="1" type="ORF">F0U60_49465</name>
</gene>
<proteinExistence type="predicted"/>
<dbReference type="EMBL" id="CP043494">
    <property type="protein sequence ID" value="WNG51277.1"/>
    <property type="molecule type" value="Genomic_DNA"/>
</dbReference>
<protein>
    <submittedName>
        <fullName evidence="1">Uncharacterized protein</fullName>
    </submittedName>
</protein>